<dbReference type="PANTHER" id="PTHR42715">
    <property type="entry name" value="BETA-GLUCOSIDASE"/>
    <property type="match status" value="1"/>
</dbReference>
<dbReference type="GO" id="GO:0005975">
    <property type="term" value="P:carbohydrate metabolic process"/>
    <property type="evidence" value="ECO:0007669"/>
    <property type="project" value="InterPro"/>
</dbReference>
<dbReference type="AlphaFoldDB" id="A0A642C0K0"/>
<dbReference type="InterPro" id="IPR050288">
    <property type="entry name" value="Cellulose_deg_GH3"/>
</dbReference>
<gene>
    <name evidence="4" type="ORF">F3B52_26805</name>
</gene>
<dbReference type="Pfam" id="PF14310">
    <property type="entry name" value="Fn3-like"/>
    <property type="match status" value="1"/>
</dbReference>
<dbReference type="Gene3D" id="3.40.50.1700">
    <property type="entry name" value="Glycoside hydrolase family 3 C-terminal domain"/>
    <property type="match status" value="1"/>
</dbReference>
<protein>
    <submittedName>
        <fullName evidence="4">Beta-glucosidase</fullName>
    </submittedName>
</protein>
<dbReference type="GO" id="GO:0008422">
    <property type="term" value="F:beta-glucosidase activity"/>
    <property type="evidence" value="ECO:0007669"/>
    <property type="project" value="UniProtKB-ARBA"/>
</dbReference>
<dbReference type="SMART" id="SM01217">
    <property type="entry name" value="Fn3_like"/>
    <property type="match status" value="1"/>
</dbReference>
<evidence type="ECO:0000256" key="2">
    <source>
        <dbReference type="ARBA" id="ARBA00022801"/>
    </source>
</evidence>
<dbReference type="SUPFAM" id="SSF52279">
    <property type="entry name" value="Beta-D-glucan exohydrolase, C-terminal domain"/>
    <property type="match status" value="1"/>
</dbReference>
<sequence length="377" mass="42421">RIQFSWTLFAPDSCLAVDWFSVEWNGKLKSPVSGTYRLGLEGNDGYQLTVDGKVLVDKPYKTSFGHTLVPFTFEKGKEYDIRIRFYENTKNARIRFVWDVDTKNEDQSIEQAVQAARESEIAIVVVGIEEGEFRDRGYLALPGRQEELIRRVAATGKTTVVVLIGGSAVVMSEWQDQVPAVLNAWYPGVEGGNAVADVLFGDYNPSGKLPITYPIHEAQLPLNYSHKPTGRSDDYLNLTGEPLFPFGHGLSYSEFDYSGLKVTKAVHGTAFHVTFSVKNTGKYAANEVVQLYLRDQVASVTQPIMRLIHFQPVSLAPRETKELHFTVNEKDLSMLDKELNRVIEPGDFRLMIGRSCKDIRLKTTLTINHPMTLETNH</sequence>
<accession>A0A642C0K0</accession>
<dbReference type="Gene3D" id="3.20.20.300">
    <property type="entry name" value="Glycoside hydrolase, family 3, N-terminal domain"/>
    <property type="match status" value="1"/>
</dbReference>
<dbReference type="Gene3D" id="2.60.120.260">
    <property type="entry name" value="Galactose-binding domain-like"/>
    <property type="match status" value="1"/>
</dbReference>
<dbReference type="Pfam" id="PF01915">
    <property type="entry name" value="Glyco_hydro_3_C"/>
    <property type="match status" value="1"/>
</dbReference>
<evidence type="ECO:0000256" key="1">
    <source>
        <dbReference type="ARBA" id="ARBA00005336"/>
    </source>
</evidence>
<dbReference type="PANTHER" id="PTHR42715:SF10">
    <property type="entry name" value="BETA-GLUCOSIDASE"/>
    <property type="match status" value="1"/>
</dbReference>
<feature type="domain" description="PA14" evidence="3">
    <location>
        <begin position="1"/>
        <end position="113"/>
    </location>
</feature>
<dbReference type="Gene3D" id="2.60.40.10">
    <property type="entry name" value="Immunoglobulins"/>
    <property type="match status" value="1"/>
</dbReference>
<comment type="caution">
    <text evidence="4">The sequence shown here is derived from an EMBL/GenBank/DDBJ whole genome shotgun (WGS) entry which is preliminary data.</text>
</comment>
<keyword evidence="2" id="KW-0378">Hydrolase</keyword>
<evidence type="ECO:0000313" key="4">
    <source>
        <dbReference type="EMBL" id="KAA4632276.1"/>
    </source>
</evidence>
<proteinExistence type="inferred from homology"/>
<dbReference type="EMBL" id="VWFQ01000094">
    <property type="protein sequence ID" value="KAA4632276.1"/>
    <property type="molecule type" value="Genomic_DNA"/>
</dbReference>
<dbReference type="FunFam" id="2.60.40.10:FF:000495">
    <property type="entry name" value="Periplasmic beta-glucosidase"/>
    <property type="match status" value="1"/>
</dbReference>
<organism evidence="4">
    <name type="scientific">Bacteroides ovatus</name>
    <dbReference type="NCBI Taxonomy" id="28116"/>
    <lineage>
        <taxon>Bacteria</taxon>
        <taxon>Pseudomonadati</taxon>
        <taxon>Bacteroidota</taxon>
        <taxon>Bacteroidia</taxon>
        <taxon>Bacteroidales</taxon>
        <taxon>Bacteroidaceae</taxon>
        <taxon>Bacteroides</taxon>
    </lineage>
</organism>
<dbReference type="InterPro" id="IPR036881">
    <property type="entry name" value="Glyco_hydro_3_C_sf"/>
</dbReference>
<dbReference type="InterPro" id="IPR013783">
    <property type="entry name" value="Ig-like_fold"/>
</dbReference>
<dbReference type="InterPro" id="IPR037524">
    <property type="entry name" value="PA14/GLEYA"/>
</dbReference>
<feature type="non-terminal residue" evidence="4">
    <location>
        <position position="1"/>
    </location>
</feature>
<reference evidence="4" key="1">
    <citation type="journal article" date="2019" name="Nat. Med.">
        <title>A library of human gut bacterial isolates paired with longitudinal multiomics data enables mechanistic microbiome research.</title>
        <authorList>
            <person name="Poyet M."/>
            <person name="Groussin M."/>
            <person name="Gibbons S.M."/>
            <person name="Avila-Pacheco J."/>
            <person name="Jiang X."/>
            <person name="Kearney S.M."/>
            <person name="Perrotta A.R."/>
            <person name="Berdy B."/>
            <person name="Zhao S."/>
            <person name="Lieberman T.D."/>
            <person name="Swanson P.K."/>
            <person name="Smith M."/>
            <person name="Roesemann S."/>
            <person name="Alexander J.E."/>
            <person name="Rich S.A."/>
            <person name="Livny J."/>
            <person name="Vlamakis H."/>
            <person name="Clish C."/>
            <person name="Bullock K."/>
            <person name="Deik A."/>
            <person name="Scott J."/>
            <person name="Pierce K.A."/>
            <person name="Xavier R.J."/>
            <person name="Alm E.J."/>
        </authorList>
    </citation>
    <scope>NUCLEOTIDE SEQUENCE</scope>
    <source>
        <strain evidence="4">BIOML-A16</strain>
    </source>
</reference>
<name>A0A642C0K0_BACOV</name>
<dbReference type="InterPro" id="IPR036962">
    <property type="entry name" value="Glyco_hydro_3_N_sf"/>
</dbReference>
<dbReference type="InterPro" id="IPR026891">
    <property type="entry name" value="Fn3-like"/>
</dbReference>
<comment type="similarity">
    <text evidence="1">Belongs to the glycosyl hydrolase 3 family.</text>
</comment>
<dbReference type="PROSITE" id="PS51820">
    <property type="entry name" value="PA14"/>
    <property type="match status" value="1"/>
</dbReference>
<evidence type="ECO:0000259" key="3">
    <source>
        <dbReference type="PROSITE" id="PS51820"/>
    </source>
</evidence>
<dbReference type="InterPro" id="IPR002772">
    <property type="entry name" value="Glyco_hydro_3_C"/>
</dbReference>